<protein>
    <recommendedName>
        <fullName evidence="4">Rds1 protein</fullName>
    </recommendedName>
</protein>
<dbReference type="InterPro" id="IPR039254">
    <property type="entry name" value="Rds1"/>
</dbReference>
<name>A0A1E4RTG2_9ASCO</name>
<dbReference type="Proteomes" id="UP000095085">
    <property type="component" value="Unassembled WGS sequence"/>
</dbReference>
<dbReference type="PANTHER" id="PTHR38705:SF1">
    <property type="entry name" value="PROTEIN RDS1"/>
    <property type="match status" value="1"/>
</dbReference>
<feature type="signal peptide" evidence="1">
    <location>
        <begin position="1"/>
        <end position="15"/>
    </location>
</feature>
<dbReference type="STRING" id="984485.A0A1E4RTG2"/>
<dbReference type="OrthoDB" id="2098436at2759"/>
<dbReference type="RefSeq" id="XP_020079634.1">
    <property type="nucleotide sequence ID" value="XM_020220707.1"/>
</dbReference>
<dbReference type="AlphaFoldDB" id="A0A1E4RTG2"/>
<proteinExistence type="predicted"/>
<evidence type="ECO:0000256" key="1">
    <source>
        <dbReference type="SAM" id="SignalP"/>
    </source>
</evidence>
<feature type="chain" id="PRO_5013017765" description="Rds1 protein" evidence="1">
    <location>
        <begin position="16"/>
        <end position="408"/>
    </location>
</feature>
<keyword evidence="3" id="KW-1185">Reference proteome</keyword>
<gene>
    <name evidence="2" type="ORF">HYPBUDRAFT_151833</name>
</gene>
<reference evidence="3" key="1">
    <citation type="submission" date="2016-05" db="EMBL/GenBank/DDBJ databases">
        <title>Comparative genomics of biotechnologically important yeasts.</title>
        <authorList>
            <consortium name="DOE Joint Genome Institute"/>
            <person name="Riley R."/>
            <person name="Haridas S."/>
            <person name="Wolfe K.H."/>
            <person name="Lopes M.R."/>
            <person name="Hittinger C.T."/>
            <person name="Goker M."/>
            <person name="Salamov A."/>
            <person name="Wisecaver J."/>
            <person name="Long T.M."/>
            <person name="Aerts A.L."/>
            <person name="Barry K."/>
            <person name="Choi C."/>
            <person name="Clum A."/>
            <person name="Coughlan A.Y."/>
            <person name="Deshpande S."/>
            <person name="Douglass A.P."/>
            <person name="Hanson S.J."/>
            <person name="Klenk H.-P."/>
            <person name="Labutti K."/>
            <person name="Lapidus A."/>
            <person name="Lindquist E."/>
            <person name="Lipzen A."/>
            <person name="Meier-Kolthoff J.P."/>
            <person name="Ohm R.A."/>
            <person name="Otillar R.P."/>
            <person name="Pangilinan J."/>
            <person name="Peng Y."/>
            <person name="Rokas A."/>
            <person name="Rosa C.A."/>
            <person name="Scheuner C."/>
            <person name="Sibirny A.A."/>
            <person name="Slot J.C."/>
            <person name="Stielow J.B."/>
            <person name="Sun H."/>
            <person name="Kurtzman C.P."/>
            <person name="Blackwell M."/>
            <person name="Grigoriev I.V."/>
            <person name="Jeffries T.W."/>
        </authorList>
    </citation>
    <scope>NUCLEOTIDE SEQUENCE [LARGE SCALE GENOMIC DNA]</scope>
    <source>
        <strain evidence="3">NRRL Y-1933</strain>
    </source>
</reference>
<dbReference type="PANTHER" id="PTHR38705">
    <property type="entry name" value="PROTEIN RDS1"/>
    <property type="match status" value="1"/>
</dbReference>
<keyword evidence="1" id="KW-0732">Signal</keyword>
<evidence type="ECO:0000313" key="2">
    <source>
        <dbReference type="EMBL" id="ODV70567.1"/>
    </source>
</evidence>
<evidence type="ECO:0008006" key="4">
    <source>
        <dbReference type="Google" id="ProtNLM"/>
    </source>
</evidence>
<organism evidence="2 3">
    <name type="scientific">Hyphopichia burtonii NRRL Y-1933</name>
    <dbReference type="NCBI Taxonomy" id="984485"/>
    <lineage>
        <taxon>Eukaryota</taxon>
        <taxon>Fungi</taxon>
        <taxon>Dikarya</taxon>
        <taxon>Ascomycota</taxon>
        <taxon>Saccharomycotina</taxon>
        <taxon>Pichiomycetes</taxon>
        <taxon>Debaryomycetaceae</taxon>
        <taxon>Hyphopichia</taxon>
    </lineage>
</organism>
<accession>A0A1E4RTG2</accession>
<dbReference type="GeneID" id="30995257"/>
<sequence length="408" mass="44992">MILTIFLTLLTLVVSYPVDNPNDPYADLIQPYTPSGGNGTDNSTVPDYRPLSDFDYQSLLVGLNQEYIELDLFNYGLAKFSAEDFEDAGLTSADRDLIHFMAIQEEGHAQLISNMLGESSPTRCNYTYPFETVPEFVSFTQQLTRYGESGVYGFLSHLDSRAAASLLTESITTEARQQFAFRQFQGLSAMPYDFIVGISQSFQWTLLAPYITSCPARNPKIEFENFPALKILNGPDALSNSTGARPAISTVNNTLTKPGRRVEFAWEEPGLPVGWKPVKDAVNINYTNAGEFNGSTTKHFNGTSILDSDYDDDEAEKLYRTTSLAKGPPRFAAWLSQLNTTYTELHLTSNNTGWALQPNATVFPNTNNTIVNGTAFVALVDEKVPITAFNVSKLNEHVVAGPAVYQAG</sequence>
<dbReference type="EMBL" id="KV454538">
    <property type="protein sequence ID" value="ODV70567.1"/>
    <property type="molecule type" value="Genomic_DNA"/>
</dbReference>
<evidence type="ECO:0000313" key="3">
    <source>
        <dbReference type="Proteomes" id="UP000095085"/>
    </source>
</evidence>
<dbReference type="Pfam" id="PF13668">
    <property type="entry name" value="Ferritin_2"/>
    <property type="match status" value="1"/>
</dbReference>